<gene>
    <name evidence="3" type="ORF">SEML1_0598</name>
</gene>
<keyword evidence="2" id="KW-1133">Transmembrane helix</keyword>
<keyword evidence="2" id="KW-0812">Transmembrane</keyword>
<evidence type="ECO:0000313" key="3">
    <source>
        <dbReference type="EMBL" id="WIO46216.1"/>
    </source>
</evidence>
<feature type="compositionally biased region" description="Pro residues" evidence="1">
    <location>
        <begin position="43"/>
        <end position="61"/>
    </location>
</feature>
<keyword evidence="2" id="KW-0472">Membrane</keyword>
<dbReference type="EMBL" id="CP124550">
    <property type="protein sequence ID" value="WIO46216.1"/>
    <property type="molecule type" value="Genomic_DNA"/>
</dbReference>
<feature type="region of interest" description="Disordered" evidence="1">
    <location>
        <begin position="1"/>
        <end position="61"/>
    </location>
</feature>
<organism evidence="3 4">
    <name type="scientific">Candidatus Southlakia epibionticum</name>
    <dbReference type="NCBI Taxonomy" id="3043284"/>
    <lineage>
        <taxon>Bacteria</taxon>
        <taxon>Candidatus Saccharimonadota</taxon>
        <taxon>Candidatus Saccharimonadia</taxon>
        <taxon>Candidatus Saccharimonadales</taxon>
        <taxon>Candidatus Saccharimonadaceae</taxon>
        <taxon>Candidatus Southlakia</taxon>
    </lineage>
</organism>
<evidence type="ECO:0000256" key="1">
    <source>
        <dbReference type="SAM" id="MobiDB-lite"/>
    </source>
</evidence>
<keyword evidence="4" id="KW-1185">Reference proteome</keyword>
<reference evidence="3 4" key="1">
    <citation type="journal article" date="2023" name="Cell">
        <title>Genetic manipulation of Patescibacteria provides mechanistic insights into microbial dark matter and the epibiotic lifestyle.</title>
        <authorList>
            <person name="Wang Y."/>
            <person name="Gallagher L.A."/>
            <person name="Andrade P.A."/>
            <person name="Liu A."/>
            <person name="Humphreys I.R."/>
            <person name="Turkarslan S."/>
            <person name="Cutler K.J."/>
            <person name="Arrieta-Ortiz M.L."/>
            <person name="Li Y."/>
            <person name="Radey M.C."/>
            <person name="McLean J.S."/>
            <person name="Cong Q."/>
            <person name="Baker D."/>
            <person name="Baliga N.S."/>
            <person name="Peterson S.B."/>
            <person name="Mougous J.D."/>
        </authorList>
    </citation>
    <scope>NUCLEOTIDE SEQUENCE [LARGE SCALE GENOMIC DNA]</scope>
    <source>
        <strain evidence="3 4">ML1</strain>
    </source>
</reference>
<feature type="compositionally biased region" description="Polar residues" evidence="1">
    <location>
        <begin position="23"/>
        <end position="38"/>
    </location>
</feature>
<evidence type="ECO:0000313" key="4">
    <source>
        <dbReference type="Proteomes" id="UP001177295"/>
    </source>
</evidence>
<accession>A0ABY8WXS0</accession>
<dbReference type="RefSeq" id="WP_376753755.1">
    <property type="nucleotide sequence ID" value="NZ_CP124550.1"/>
</dbReference>
<name>A0ABY8WXS0_9BACT</name>
<sequence>MAKEKEPKPKQKRAKKKDVERPTASTNAEQAIANTESSKPVAPVQPAPQPLQPALPQQPIPYMPRTSSSQLVLIIIGCIAGGVLFLLAICGGVLAYSIYQRPENVVLDAITKLQSANKFSTHTEITMDYKYDAGAKDVSFKKLTLDTGMNSSPSVDANATLQMSVGGRDTSVKASALMTDDGTIYFKVKNLAEALSAFTGSKELPASAKNQLEKVSNKWVRYEINDLYKNNQRAAERARCVQNVYKRSLKDSKKRREIVSTYRKYPFVMIESMAQPKDGNVGYTVWIEPVTWRQFNKAFAHTAIAQDIKACGPSTHDNSSVVPDDTDDNYANPAPSHSVLGHSKTKFTMWISPWSHELRALDIEGGSDARFSPKSHTKFDFSKGVATAKPNDSEVIHADEWNKRLNEAMNISNSSASSSGDS</sequence>
<protein>
    <submittedName>
        <fullName evidence="3">Uncharacterized protein</fullName>
    </submittedName>
</protein>
<evidence type="ECO:0000256" key="2">
    <source>
        <dbReference type="SAM" id="Phobius"/>
    </source>
</evidence>
<feature type="transmembrane region" description="Helical" evidence="2">
    <location>
        <begin position="71"/>
        <end position="99"/>
    </location>
</feature>
<proteinExistence type="predicted"/>
<dbReference type="Proteomes" id="UP001177295">
    <property type="component" value="Chromosome"/>
</dbReference>